<keyword evidence="1" id="KW-0732">Signal</keyword>
<feature type="chain" id="PRO_5041408598" evidence="1">
    <location>
        <begin position="16"/>
        <end position="385"/>
    </location>
</feature>
<comment type="caution">
    <text evidence="2">The sequence shown here is derived from an EMBL/GenBank/DDBJ whole genome shotgun (WGS) entry which is preliminary data.</text>
</comment>
<accession>A0AA36HAF4</accession>
<reference evidence="2" key="1">
    <citation type="submission" date="2023-07" db="EMBL/GenBank/DDBJ databases">
        <authorList>
            <consortium name="CYATHOMIX"/>
        </authorList>
    </citation>
    <scope>NUCLEOTIDE SEQUENCE</scope>
    <source>
        <strain evidence="2">N/A</strain>
    </source>
</reference>
<proteinExistence type="predicted"/>
<organism evidence="2 3">
    <name type="scientific">Cylicocyclus nassatus</name>
    <name type="common">Nematode worm</name>
    <dbReference type="NCBI Taxonomy" id="53992"/>
    <lineage>
        <taxon>Eukaryota</taxon>
        <taxon>Metazoa</taxon>
        <taxon>Ecdysozoa</taxon>
        <taxon>Nematoda</taxon>
        <taxon>Chromadorea</taxon>
        <taxon>Rhabditida</taxon>
        <taxon>Rhabditina</taxon>
        <taxon>Rhabditomorpha</taxon>
        <taxon>Strongyloidea</taxon>
        <taxon>Strongylidae</taxon>
        <taxon>Cylicocyclus</taxon>
    </lineage>
</organism>
<name>A0AA36HAF4_CYLNA</name>
<evidence type="ECO:0000313" key="3">
    <source>
        <dbReference type="Proteomes" id="UP001176961"/>
    </source>
</evidence>
<gene>
    <name evidence="2" type="ORF">CYNAS_LOCUS18926</name>
</gene>
<sequence>MSLLLFIALLSTTSSTIINIFEESGLQYEKIGKAKLIDASRVCLSHNVSLTPYVDALAMGEEAEEADMVMLKAHMRRVFEDTCHEFNLTDEFTSSQSDINLKVKPSKYLNDYGLKFNIKKFQNDLLALFLHNKINAPFFDAFEKGLMKDEVGIEFAKSAVFLPRRCDISTMTIEAQYCSWEDKSVLESEIYAIAHTGQMMEKSKAFVLYEVPDYVLIKGDEIFPVNFDSCKAMDGTYFLCMEKIRTYCDITTITSCDLYAMPTDKDFYFTRSYGSGMIVATNLSEVNIDGTMVKAVSPVFTYHTSQYVEKDADDQPLILQTTKTSPAMLKAPLPELTQEAEKAVRSAKQPIRLYRITRKGIDMLNDKPSKASVWDDVRDFFMHLV</sequence>
<evidence type="ECO:0000256" key="1">
    <source>
        <dbReference type="SAM" id="SignalP"/>
    </source>
</evidence>
<evidence type="ECO:0000313" key="2">
    <source>
        <dbReference type="EMBL" id="CAJ0606943.1"/>
    </source>
</evidence>
<dbReference type="EMBL" id="CATQJL010000316">
    <property type="protein sequence ID" value="CAJ0606943.1"/>
    <property type="molecule type" value="Genomic_DNA"/>
</dbReference>
<protein>
    <submittedName>
        <fullName evidence="2">Uncharacterized protein</fullName>
    </submittedName>
</protein>
<feature type="signal peptide" evidence="1">
    <location>
        <begin position="1"/>
        <end position="15"/>
    </location>
</feature>
<dbReference type="AlphaFoldDB" id="A0AA36HAF4"/>
<dbReference type="Proteomes" id="UP001176961">
    <property type="component" value="Unassembled WGS sequence"/>
</dbReference>
<keyword evidence="3" id="KW-1185">Reference proteome</keyword>